<protein>
    <recommendedName>
        <fullName evidence="5">Pentapeptide repeat-containing protein</fullName>
    </recommendedName>
</protein>
<organism evidence="3 4">
    <name type="scientific">Aestuariibaculum lutulentum</name>
    <dbReference type="NCBI Taxonomy" id="2920935"/>
    <lineage>
        <taxon>Bacteria</taxon>
        <taxon>Pseudomonadati</taxon>
        <taxon>Bacteroidota</taxon>
        <taxon>Flavobacteriia</taxon>
        <taxon>Flavobacteriales</taxon>
        <taxon>Flavobacteriaceae</taxon>
    </lineage>
</organism>
<gene>
    <name evidence="3" type="ORF">MKW35_06225</name>
</gene>
<name>A0ABS9RGZ2_9FLAO</name>
<accession>A0ABS9RGZ2</accession>
<evidence type="ECO:0000256" key="2">
    <source>
        <dbReference type="SAM" id="Phobius"/>
    </source>
</evidence>
<proteinExistence type="predicted"/>
<reference evidence="3" key="1">
    <citation type="submission" date="2022-02" db="EMBL/GenBank/DDBJ databases">
        <title>Aestuariibaculum sp., a marine bacterium isolated from sediment in Guangxi.</title>
        <authorList>
            <person name="Ying J."/>
        </authorList>
    </citation>
    <scope>NUCLEOTIDE SEQUENCE</scope>
    <source>
        <strain evidence="3">L182</strain>
    </source>
</reference>
<evidence type="ECO:0000313" key="4">
    <source>
        <dbReference type="Proteomes" id="UP001156141"/>
    </source>
</evidence>
<dbReference type="Proteomes" id="UP001156141">
    <property type="component" value="Unassembled WGS sequence"/>
</dbReference>
<evidence type="ECO:0008006" key="5">
    <source>
        <dbReference type="Google" id="ProtNLM"/>
    </source>
</evidence>
<dbReference type="EMBL" id="JAKVQD010000001">
    <property type="protein sequence ID" value="MCH4552209.1"/>
    <property type="molecule type" value="Genomic_DNA"/>
</dbReference>
<evidence type="ECO:0000256" key="1">
    <source>
        <dbReference type="SAM" id="Coils"/>
    </source>
</evidence>
<evidence type="ECO:0000313" key="3">
    <source>
        <dbReference type="EMBL" id="MCH4552209.1"/>
    </source>
</evidence>
<feature type="coiled-coil region" evidence="1">
    <location>
        <begin position="76"/>
        <end position="103"/>
    </location>
</feature>
<keyword evidence="2" id="KW-1133">Transmembrane helix</keyword>
<dbReference type="RefSeq" id="WP_240572521.1">
    <property type="nucleotide sequence ID" value="NZ_CP136709.1"/>
</dbReference>
<sequence>MKFINLIFAGYFLIGQEPNVDIGNQPNEITSFFLYGILFLSIILNIILILLIKKSKRTKPSKNTTENHQEFYKSNYQILTKNNQLLKEKIIALEREIEIHNKKKESNDAQSSKVSITNENQFYEDDVINTYEFKNIKPKSVYLPSPFEEKRFSAEDVSDEIKTSSLYEIILDSSNITGQLTLIKGADFTKALNSPDHYLEKACVFENAFNSNAKGINVIHPGKVKLEDQDWVITEKIKIEYL</sequence>
<feature type="transmembrane region" description="Helical" evidence="2">
    <location>
        <begin position="32"/>
        <end position="52"/>
    </location>
</feature>
<comment type="caution">
    <text evidence="3">The sequence shown here is derived from an EMBL/GenBank/DDBJ whole genome shotgun (WGS) entry which is preliminary data.</text>
</comment>
<keyword evidence="1" id="KW-0175">Coiled coil</keyword>
<keyword evidence="2" id="KW-0472">Membrane</keyword>
<keyword evidence="2" id="KW-0812">Transmembrane</keyword>
<keyword evidence="4" id="KW-1185">Reference proteome</keyword>